<gene>
    <name evidence="5" type="ORF">HNR70_002202</name>
</gene>
<evidence type="ECO:0000256" key="3">
    <source>
        <dbReference type="ARBA" id="ARBA00023163"/>
    </source>
</evidence>
<name>A0A841AB07_9MICO</name>
<dbReference type="CDD" id="cd07377">
    <property type="entry name" value="WHTH_GntR"/>
    <property type="match status" value="1"/>
</dbReference>
<keyword evidence="1" id="KW-0805">Transcription regulation</keyword>
<organism evidence="5 6">
    <name type="scientific">Brachybacterium aquaticum</name>
    <dbReference type="NCBI Taxonomy" id="1432564"/>
    <lineage>
        <taxon>Bacteria</taxon>
        <taxon>Bacillati</taxon>
        <taxon>Actinomycetota</taxon>
        <taxon>Actinomycetes</taxon>
        <taxon>Micrococcales</taxon>
        <taxon>Dermabacteraceae</taxon>
        <taxon>Brachybacterium</taxon>
    </lineage>
</organism>
<accession>A0A841AB07</accession>
<feature type="domain" description="HTH gntR-type" evidence="4">
    <location>
        <begin position="12"/>
        <end position="80"/>
    </location>
</feature>
<dbReference type="GO" id="GO:0003700">
    <property type="term" value="F:DNA-binding transcription factor activity"/>
    <property type="evidence" value="ECO:0007669"/>
    <property type="project" value="InterPro"/>
</dbReference>
<keyword evidence="2 5" id="KW-0238">DNA-binding</keyword>
<proteinExistence type="predicted"/>
<dbReference type="Proteomes" id="UP000588158">
    <property type="component" value="Unassembled WGS sequence"/>
</dbReference>
<reference evidence="5 6" key="1">
    <citation type="submission" date="2020-08" db="EMBL/GenBank/DDBJ databases">
        <title>Sequencing the genomes of 1000 actinobacteria strains.</title>
        <authorList>
            <person name="Klenk H.-P."/>
        </authorList>
    </citation>
    <scope>NUCLEOTIDE SEQUENCE [LARGE SCALE GENOMIC DNA]</scope>
    <source>
        <strain evidence="5 6">DSM 28796</strain>
    </source>
</reference>
<dbReference type="PANTHER" id="PTHR38445:SF9">
    <property type="entry name" value="HTH-TYPE TRANSCRIPTIONAL REPRESSOR YTRA"/>
    <property type="match status" value="1"/>
</dbReference>
<dbReference type="SMART" id="SM00345">
    <property type="entry name" value="HTH_GNTR"/>
    <property type="match status" value="1"/>
</dbReference>
<keyword evidence="3" id="KW-0804">Transcription</keyword>
<comment type="caution">
    <text evidence="5">The sequence shown here is derived from an EMBL/GenBank/DDBJ whole genome shotgun (WGS) entry which is preliminary data.</text>
</comment>
<dbReference type="AlphaFoldDB" id="A0A841AB07"/>
<evidence type="ECO:0000259" key="4">
    <source>
        <dbReference type="PROSITE" id="PS50949"/>
    </source>
</evidence>
<dbReference type="PANTHER" id="PTHR38445">
    <property type="entry name" value="HTH-TYPE TRANSCRIPTIONAL REPRESSOR YTRA"/>
    <property type="match status" value="1"/>
</dbReference>
<evidence type="ECO:0000313" key="6">
    <source>
        <dbReference type="Proteomes" id="UP000588158"/>
    </source>
</evidence>
<sequence length="142" mass="14946">MTHIVVDMNNPTPPYEQVRREIVEQIRTGELRPGDRLPAIRVLAGDLGLAPGTVARAYKALEEAQMIVTRRGAGTTIAPGAQALARRSAATTLRESGGEVDPALIPLFADPVAEARARGARDVEILAAVRATLAGESTATLA</sequence>
<evidence type="ECO:0000256" key="2">
    <source>
        <dbReference type="ARBA" id="ARBA00023125"/>
    </source>
</evidence>
<protein>
    <submittedName>
        <fullName evidence="5">DNA-binding transcriptional regulator YhcF (GntR family)</fullName>
    </submittedName>
</protein>
<dbReference type="Gene3D" id="1.10.10.10">
    <property type="entry name" value="Winged helix-like DNA-binding domain superfamily/Winged helix DNA-binding domain"/>
    <property type="match status" value="1"/>
</dbReference>
<dbReference type="SUPFAM" id="SSF46785">
    <property type="entry name" value="Winged helix' DNA-binding domain"/>
    <property type="match status" value="1"/>
</dbReference>
<dbReference type="InterPro" id="IPR036390">
    <property type="entry name" value="WH_DNA-bd_sf"/>
</dbReference>
<dbReference type="InterPro" id="IPR000524">
    <property type="entry name" value="Tscrpt_reg_HTH_GntR"/>
</dbReference>
<dbReference type="RefSeq" id="WP_246375203.1">
    <property type="nucleotide sequence ID" value="NZ_JACHLZ010000001.1"/>
</dbReference>
<dbReference type="GO" id="GO:0003677">
    <property type="term" value="F:DNA binding"/>
    <property type="evidence" value="ECO:0007669"/>
    <property type="project" value="UniProtKB-KW"/>
</dbReference>
<dbReference type="InterPro" id="IPR036388">
    <property type="entry name" value="WH-like_DNA-bd_sf"/>
</dbReference>
<evidence type="ECO:0000256" key="1">
    <source>
        <dbReference type="ARBA" id="ARBA00023015"/>
    </source>
</evidence>
<dbReference type="PROSITE" id="PS50949">
    <property type="entry name" value="HTH_GNTR"/>
    <property type="match status" value="1"/>
</dbReference>
<keyword evidence="6" id="KW-1185">Reference proteome</keyword>
<dbReference type="EMBL" id="JACHLZ010000001">
    <property type="protein sequence ID" value="MBB5832389.1"/>
    <property type="molecule type" value="Genomic_DNA"/>
</dbReference>
<dbReference type="Pfam" id="PF00392">
    <property type="entry name" value="GntR"/>
    <property type="match status" value="1"/>
</dbReference>
<evidence type="ECO:0000313" key="5">
    <source>
        <dbReference type="EMBL" id="MBB5832389.1"/>
    </source>
</evidence>